<dbReference type="CDD" id="cd01366">
    <property type="entry name" value="KISc_C_terminal"/>
    <property type="match status" value="2"/>
</dbReference>
<feature type="region of interest" description="Disordered" evidence="9">
    <location>
        <begin position="1"/>
        <end position="50"/>
    </location>
</feature>
<reference evidence="11 12" key="1">
    <citation type="journal article" date="2019" name="Sci. Data">
        <title>Hybrid genome assembly and annotation of Danionella translucida.</title>
        <authorList>
            <person name="Kadobianskyi M."/>
            <person name="Schulze L."/>
            <person name="Schuelke M."/>
            <person name="Judkewitz B."/>
        </authorList>
    </citation>
    <scope>NUCLEOTIDE SEQUENCE [LARGE SCALE GENOMIC DNA]</scope>
    <source>
        <strain evidence="11 12">Bolton</strain>
    </source>
</reference>
<protein>
    <recommendedName>
        <fullName evidence="10">Kinesin motor domain-containing protein</fullName>
    </recommendedName>
</protein>
<keyword evidence="2" id="KW-0493">Microtubule</keyword>
<dbReference type="InterPro" id="IPR001752">
    <property type="entry name" value="Kinesin_motor_dom"/>
</dbReference>
<dbReference type="GO" id="GO:0003777">
    <property type="term" value="F:microtubule motor activity"/>
    <property type="evidence" value="ECO:0007669"/>
    <property type="project" value="InterPro"/>
</dbReference>
<proteinExistence type="inferred from homology"/>
<dbReference type="Proteomes" id="UP000316079">
    <property type="component" value="Unassembled WGS sequence"/>
</dbReference>
<dbReference type="GO" id="GO:0048731">
    <property type="term" value="P:system development"/>
    <property type="evidence" value="ECO:0007669"/>
    <property type="project" value="UniProtKB-ARBA"/>
</dbReference>
<comment type="caution">
    <text evidence="11">The sequence shown here is derived from an EMBL/GenBank/DDBJ whole genome shotgun (WGS) entry which is preliminary data.</text>
</comment>
<keyword evidence="8" id="KW-0175">Coiled coil</keyword>
<feature type="region of interest" description="Disordered" evidence="9">
    <location>
        <begin position="72"/>
        <end position="91"/>
    </location>
</feature>
<name>A0A553QXU3_9TELE</name>
<evidence type="ECO:0000256" key="5">
    <source>
        <dbReference type="ARBA" id="ARBA00023175"/>
    </source>
</evidence>
<dbReference type="EMBL" id="SRMA01025428">
    <property type="protein sequence ID" value="TRY94784.1"/>
    <property type="molecule type" value="Genomic_DNA"/>
</dbReference>
<dbReference type="OrthoDB" id="3176171at2759"/>
<feature type="binding site" evidence="7">
    <location>
        <begin position="1219"/>
        <end position="1226"/>
    </location>
    <ligand>
        <name>ATP</name>
        <dbReference type="ChEBI" id="CHEBI:30616"/>
    </ligand>
</feature>
<gene>
    <name evidence="11" type="ORF">DNTS_035658</name>
</gene>
<comment type="subcellular location">
    <subcellularLocation>
        <location evidence="1">Cytoplasm</location>
        <location evidence="1">Cytoskeleton</location>
    </subcellularLocation>
</comment>
<dbReference type="PRINTS" id="PR00380">
    <property type="entry name" value="KINESINHEAVY"/>
</dbReference>
<feature type="coiled-coil region" evidence="8">
    <location>
        <begin position="966"/>
        <end position="1108"/>
    </location>
</feature>
<keyword evidence="6" id="KW-0206">Cytoskeleton</keyword>
<keyword evidence="12" id="KW-1185">Reference proteome</keyword>
<dbReference type="SUPFAM" id="SSF52540">
    <property type="entry name" value="P-loop containing nucleoside triphosphate hydrolases"/>
    <property type="match status" value="2"/>
</dbReference>
<evidence type="ECO:0000313" key="12">
    <source>
        <dbReference type="Proteomes" id="UP000316079"/>
    </source>
</evidence>
<dbReference type="GO" id="GO:0005874">
    <property type="term" value="C:microtubule"/>
    <property type="evidence" value="ECO:0007669"/>
    <property type="project" value="UniProtKB-KW"/>
</dbReference>
<dbReference type="PROSITE" id="PS50067">
    <property type="entry name" value="KINESIN_MOTOR_2"/>
    <property type="match status" value="2"/>
</dbReference>
<organism evidence="11 12">
    <name type="scientific">Danionella cerebrum</name>
    <dbReference type="NCBI Taxonomy" id="2873325"/>
    <lineage>
        <taxon>Eukaryota</taxon>
        <taxon>Metazoa</taxon>
        <taxon>Chordata</taxon>
        <taxon>Craniata</taxon>
        <taxon>Vertebrata</taxon>
        <taxon>Euteleostomi</taxon>
        <taxon>Actinopterygii</taxon>
        <taxon>Neopterygii</taxon>
        <taxon>Teleostei</taxon>
        <taxon>Ostariophysi</taxon>
        <taxon>Cypriniformes</taxon>
        <taxon>Danionidae</taxon>
        <taxon>Danioninae</taxon>
        <taxon>Danionella</taxon>
    </lineage>
</organism>
<dbReference type="PANTHER" id="PTHR47972">
    <property type="entry name" value="KINESIN-LIKE PROTEIN KLP-3"/>
    <property type="match status" value="1"/>
</dbReference>
<dbReference type="SMART" id="SM00129">
    <property type="entry name" value="KISc"/>
    <property type="match status" value="2"/>
</dbReference>
<feature type="domain" description="Kinesin motor" evidence="10">
    <location>
        <begin position="547"/>
        <end position="874"/>
    </location>
</feature>
<dbReference type="InterPro" id="IPR031852">
    <property type="entry name" value="Vik1/Cik1_MT-bd"/>
</dbReference>
<dbReference type="InterPro" id="IPR027417">
    <property type="entry name" value="P-loop_NTPase"/>
</dbReference>
<evidence type="ECO:0000256" key="1">
    <source>
        <dbReference type="ARBA" id="ARBA00004245"/>
    </source>
</evidence>
<comment type="similarity">
    <text evidence="7">Belongs to the TRAFAC class myosin-kinesin ATPase superfamily. Kinesin family.</text>
</comment>
<dbReference type="Pfam" id="PF00225">
    <property type="entry name" value="Kinesin"/>
    <property type="match status" value="2"/>
</dbReference>
<dbReference type="STRING" id="623744.A0A553QXU3"/>
<dbReference type="GO" id="GO:0005524">
    <property type="term" value="F:ATP binding"/>
    <property type="evidence" value="ECO:0007669"/>
    <property type="project" value="UniProtKB-UniRule"/>
</dbReference>
<dbReference type="PANTHER" id="PTHR47972:SF45">
    <property type="entry name" value="PROTEIN CLARET SEGREGATIONAL"/>
    <property type="match status" value="1"/>
</dbReference>
<evidence type="ECO:0000256" key="8">
    <source>
        <dbReference type="SAM" id="Coils"/>
    </source>
</evidence>
<keyword evidence="3 7" id="KW-0547">Nucleotide-binding</keyword>
<keyword evidence="5 7" id="KW-0505">Motor protein</keyword>
<evidence type="ECO:0000313" key="11">
    <source>
        <dbReference type="EMBL" id="TRY94784.1"/>
    </source>
</evidence>
<feature type="domain" description="Kinesin motor" evidence="10">
    <location>
        <begin position="1129"/>
        <end position="1456"/>
    </location>
</feature>
<dbReference type="GO" id="GO:0008017">
    <property type="term" value="F:microtubule binding"/>
    <property type="evidence" value="ECO:0007669"/>
    <property type="project" value="InterPro"/>
</dbReference>
<evidence type="ECO:0000259" key="10">
    <source>
        <dbReference type="PROSITE" id="PS50067"/>
    </source>
</evidence>
<dbReference type="Gene3D" id="1.20.5.340">
    <property type="match status" value="3"/>
</dbReference>
<evidence type="ECO:0000256" key="6">
    <source>
        <dbReference type="ARBA" id="ARBA00023212"/>
    </source>
</evidence>
<sequence length="1466" mass="164650">MDKENTPRLPVMSGKRALTSSSDGELPQPAQKKMRKQEQEPPQKLKLATSVVPPRRPVVLKATVKQIRPTGAATVAGTPSRATISTGASRRPGWDLKGKISDMETKVQNYQTRIKSVNQENECLKASVSKAQKRTAEIEEENNRLKKRLGQCEEELVTLVTIKGDLEKTTEERDGLKKDFKKLTEEHKVLEGLRDLLESELRNVQTQLSIQTSALSRCQDSLKESQEMVQNLEETVAHQREDLHLGEMERRKLHNTIQELKGNIRVFCRVRPLLSGNSDILHIQLPANDNKALTLAKMEESHTGRTVDTQKSYNFSFDRKKMRKQEQEPPHKLKLATSVVPPRRPVVLKATVKQIRPTGAATVAGAPSRATLSTGASRRPGWDLKGKVSDMETKVQNYQTRIKSVNQENECLKASVSKAQKRTAEIEEENNRLKKRLGQCEEELVTLVTIKGDLEKTTEERDGLKKDFKKLTEEHKVLEGLRDHLESELCNVQTQLSIQTSALSRCQDSLKESQEMVQNLEETVAHQREDLHLGEMERRKLHNTIQELKATSGVRPLLSGKSDILHIQLPANDNKALTLAKMEESHTGRTVDTQKSYNFSFDRVFGPRSSQSEVFEEISLLVQSALDGYNVCCFAYGQTGSGKTFTMEGGEEGDKWGVIPRAVRQIFKSAKGLGEQGWQYSFTASFVEIYNETLRDLLYRGNPKKRPEHEIRKNPNNEITVTNLTYQKVTNEDEVHNLIMLANQNRSTARTGMNDHSSRSHSRGKTQTETQSATMLCLVDLAGSERVQKSQSQGERFKEMTAINSSLTNLGIVIAALANKDSFVPYRNSKLTYLLQNCLGGNSKTLMFVNVSPEEESFGESLNSLRFASKNTSRLPVMSGKRALTSSSDGELPQPAQKKMRKQEQEPPQKLKLATSVVPPRRPVVLKATVKQIRPTGAATVAGAPSRATISTGASRRPGWDLKGKISDLETKVQNYQTRIKSVNQENECLKASVSKAQKRTAEIEEENNRLKKRLGQCEEELVTLVTIKGDLEKTTEERDGLKKDFKKLTEEHKVLEGLRDHLESELRNVQTQLSIQTSALSRCQDSLKESQEMVQNLEETVAHQREDLHLGEMERRKLHNTIQELKGNIRVFCRVRPLLSGKSDILHIQLPANDNKALTLAKMEESHTGRTVDTQKSYNFSFDRVFGPRSSQSEVFEEISLLVQSALDGYNVCCFAYGQTGSGKTFTMEGGEEGDKWGVIPRAVRQIFKSAKGLGEQGWQYSFTASFVEIYNETLRDLLYRGNPKKRPEHEIRKNPNNEITVTNLTYQKVTNEDEVHNLIMLANQNRSTARTGMNDHSSRSHSRGKTQTETQSATMLCLVDLAGSERVQKSQSQGERFKEMTAINSSLTNLGIVIAALANKDSFVPYRNSKLTYLLPNCLGGNSKTLMFVNVSPEEESFGESLNSLRFASKVNDCVIATVSANKK</sequence>
<dbReference type="Pfam" id="PF16796">
    <property type="entry name" value="Microtub_bd"/>
    <property type="match status" value="1"/>
</dbReference>
<feature type="coiled-coil region" evidence="8">
    <location>
        <begin position="100"/>
        <end position="242"/>
    </location>
</feature>
<dbReference type="Gene3D" id="3.40.850.10">
    <property type="entry name" value="Kinesin motor domain"/>
    <property type="match status" value="3"/>
</dbReference>
<evidence type="ECO:0000256" key="9">
    <source>
        <dbReference type="SAM" id="MobiDB-lite"/>
    </source>
</evidence>
<evidence type="ECO:0000256" key="3">
    <source>
        <dbReference type="ARBA" id="ARBA00022741"/>
    </source>
</evidence>
<feature type="binding site" evidence="7">
    <location>
        <begin position="637"/>
        <end position="644"/>
    </location>
    <ligand>
        <name>ATP</name>
        <dbReference type="ChEBI" id="CHEBI:30616"/>
    </ligand>
</feature>
<evidence type="ECO:0000256" key="4">
    <source>
        <dbReference type="ARBA" id="ARBA00022840"/>
    </source>
</evidence>
<dbReference type="GO" id="GO:0007018">
    <property type="term" value="P:microtubule-based movement"/>
    <property type="evidence" value="ECO:0007669"/>
    <property type="project" value="InterPro"/>
</dbReference>
<keyword evidence="4 7" id="KW-0067">ATP-binding</keyword>
<feature type="coiled-coil region" evidence="8">
    <location>
        <begin position="388"/>
        <end position="530"/>
    </location>
</feature>
<feature type="region of interest" description="Disordered" evidence="9">
    <location>
        <begin position="880"/>
        <end position="911"/>
    </location>
</feature>
<feature type="region of interest" description="Disordered" evidence="9">
    <location>
        <begin position="747"/>
        <end position="769"/>
    </location>
</feature>
<feature type="region of interest" description="Disordered" evidence="9">
    <location>
        <begin position="1329"/>
        <end position="1351"/>
    </location>
</feature>
<accession>A0A553QXU3</accession>
<dbReference type="InterPro" id="IPR027640">
    <property type="entry name" value="Kinesin-like_fam"/>
</dbReference>
<dbReference type="InterPro" id="IPR036961">
    <property type="entry name" value="Kinesin_motor_dom_sf"/>
</dbReference>
<evidence type="ECO:0000256" key="7">
    <source>
        <dbReference type="PROSITE-ProRule" id="PRU00283"/>
    </source>
</evidence>
<keyword evidence="6" id="KW-0963">Cytoplasm</keyword>
<evidence type="ECO:0000256" key="2">
    <source>
        <dbReference type="ARBA" id="ARBA00022701"/>
    </source>
</evidence>
<dbReference type="SUPFAM" id="SSF57997">
    <property type="entry name" value="Tropomyosin"/>
    <property type="match status" value="3"/>
</dbReference>